<reference evidence="2" key="1">
    <citation type="journal article" date="2019" name="Int. J. Syst. Evol. Microbiol.">
        <title>The Global Catalogue of Microorganisms (GCM) 10K type strain sequencing project: providing services to taxonomists for standard genome sequencing and annotation.</title>
        <authorList>
            <consortium name="The Broad Institute Genomics Platform"/>
            <consortium name="The Broad Institute Genome Sequencing Center for Infectious Disease"/>
            <person name="Wu L."/>
            <person name="Ma J."/>
        </authorList>
    </citation>
    <scope>NUCLEOTIDE SEQUENCE [LARGE SCALE GENOMIC DNA]</scope>
    <source>
        <strain evidence="2">CGMCC 4.7638</strain>
    </source>
</reference>
<gene>
    <name evidence="1" type="ORF">ACFSUT_25680</name>
</gene>
<keyword evidence="2" id="KW-1185">Reference proteome</keyword>
<organism evidence="1 2">
    <name type="scientific">Amycolatopsis albidoflavus</name>
    <dbReference type="NCBI Taxonomy" id="102226"/>
    <lineage>
        <taxon>Bacteria</taxon>
        <taxon>Bacillati</taxon>
        <taxon>Actinomycetota</taxon>
        <taxon>Actinomycetes</taxon>
        <taxon>Pseudonocardiales</taxon>
        <taxon>Pseudonocardiaceae</taxon>
        <taxon>Amycolatopsis</taxon>
    </lineage>
</organism>
<evidence type="ECO:0000313" key="2">
    <source>
        <dbReference type="Proteomes" id="UP001597542"/>
    </source>
</evidence>
<dbReference type="EMBL" id="JBHUKQ010000014">
    <property type="protein sequence ID" value="MFD2483694.1"/>
    <property type="molecule type" value="Genomic_DNA"/>
</dbReference>
<accession>A0ABW5I2Z4</accession>
<sequence length="94" mass="10669">MEEAVAWTSARREVLENRGMTVAVDVRPPRRAVSISIDHRHLLSQLIVWESGEAQLMRANILDDTNSDEHREISSRADLTRLVDEFAAWTSPVS</sequence>
<evidence type="ECO:0008006" key="3">
    <source>
        <dbReference type="Google" id="ProtNLM"/>
    </source>
</evidence>
<proteinExistence type="predicted"/>
<comment type="caution">
    <text evidence="1">The sequence shown here is derived from an EMBL/GenBank/DDBJ whole genome shotgun (WGS) entry which is preliminary data.</text>
</comment>
<name>A0ABW5I2Z4_9PSEU</name>
<evidence type="ECO:0000313" key="1">
    <source>
        <dbReference type="EMBL" id="MFD2483694.1"/>
    </source>
</evidence>
<protein>
    <recommendedName>
        <fullName evidence="3">XRE family transcriptional regulator</fullName>
    </recommendedName>
</protein>
<dbReference type="Proteomes" id="UP001597542">
    <property type="component" value="Unassembled WGS sequence"/>
</dbReference>
<dbReference type="RefSeq" id="WP_344284455.1">
    <property type="nucleotide sequence ID" value="NZ_BAAAHV010000022.1"/>
</dbReference>